<keyword evidence="2" id="KW-1015">Disulfide bond</keyword>
<evidence type="ECO:0000256" key="1">
    <source>
        <dbReference type="ARBA" id="ARBA00022729"/>
    </source>
</evidence>
<organism evidence="5">
    <name type="scientific">Pundamilia nyererei</name>
    <dbReference type="NCBI Taxonomy" id="303518"/>
    <lineage>
        <taxon>Eukaryota</taxon>
        <taxon>Metazoa</taxon>
        <taxon>Chordata</taxon>
        <taxon>Craniata</taxon>
        <taxon>Vertebrata</taxon>
        <taxon>Euteleostomi</taxon>
        <taxon>Actinopterygii</taxon>
        <taxon>Neopterygii</taxon>
        <taxon>Teleostei</taxon>
        <taxon>Neoteleostei</taxon>
        <taxon>Acanthomorphata</taxon>
        <taxon>Ovalentaria</taxon>
        <taxon>Cichlomorphae</taxon>
        <taxon>Cichliformes</taxon>
        <taxon>Cichlidae</taxon>
        <taxon>African cichlids</taxon>
        <taxon>Pseudocrenilabrinae</taxon>
        <taxon>Haplochromini</taxon>
        <taxon>Pundamilia</taxon>
    </lineage>
</organism>
<dbReference type="PANTHER" id="PTHR11481:SF64">
    <property type="entry name" value="FC RECEPTOR-LIKE PROTEIN 4"/>
    <property type="match status" value="1"/>
</dbReference>
<evidence type="ECO:0000259" key="4">
    <source>
        <dbReference type="PROSITE" id="PS50835"/>
    </source>
</evidence>
<dbReference type="Gene3D" id="2.60.40.10">
    <property type="entry name" value="Immunoglobulins"/>
    <property type="match status" value="1"/>
</dbReference>
<dbReference type="GO" id="GO:0007166">
    <property type="term" value="P:cell surface receptor signaling pathway"/>
    <property type="evidence" value="ECO:0007669"/>
    <property type="project" value="TreeGrafter"/>
</dbReference>
<proteinExistence type="predicted"/>
<dbReference type="InterPro" id="IPR013783">
    <property type="entry name" value="Ig-like_fold"/>
</dbReference>
<dbReference type="GO" id="GO:0009897">
    <property type="term" value="C:external side of plasma membrane"/>
    <property type="evidence" value="ECO:0007669"/>
    <property type="project" value="TreeGrafter"/>
</dbReference>
<sequence>MNTEQRSTTKQETPPKPTVTLQPSWTQTYSGDTVTVRCEIHGGERVQWTYEWRGGQKNIRETSSVYTINSVNESDGGGYSCRATRSSSWTEWSDSTSLRVTGELDIFHIF</sequence>
<dbReference type="GO" id="GO:0004888">
    <property type="term" value="F:transmembrane signaling receptor activity"/>
    <property type="evidence" value="ECO:0007669"/>
    <property type="project" value="TreeGrafter"/>
</dbReference>
<protein>
    <recommendedName>
        <fullName evidence="4">Ig-like domain-containing protein</fullName>
    </recommendedName>
</protein>
<dbReference type="InterPro" id="IPR003599">
    <property type="entry name" value="Ig_sub"/>
</dbReference>
<accession>A0A3B4ERR8</accession>
<dbReference type="InterPro" id="IPR050488">
    <property type="entry name" value="Ig_Fc_receptor"/>
</dbReference>
<dbReference type="InterPro" id="IPR036179">
    <property type="entry name" value="Ig-like_dom_sf"/>
</dbReference>
<dbReference type="SUPFAM" id="SSF48726">
    <property type="entry name" value="Immunoglobulin"/>
    <property type="match status" value="1"/>
</dbReference>
<feature type="compositionally biased region" description="Polar residues" evidence="3">
    <location>
        <begin position="1"/>
        <end position="12"/>
    </location>
</feature>
<name>A0A3B4ERR8_9CICH</name>
<dbReference type="SMART" id="SM00408">
    <property type="entry name" value="IGc2"/>
    <property type="match status" value="1"/>
</dbReference>
<dbReference type="GO" id="GO:0006955">
    <property type="term" value="P:immune response"/>
    <property type="evidence" value="ECO:0007669"/>
    <property type="project" value="TreeGrafter"/>
</dbReference>
<evidence type="ECO:0000313" key="5">
    <source>
        <dbReference type="Ensembl" id="ENSPNYP00000001077.1"/>
    </source>
</evidence>
<evidence type="ECO:0000256" key="2">
    <source>
        <dbReference type="ARBA" id="ARBA00023157"/>
    </source>
</evidence>
<feature type="domain" description="Ig-like" evidence="4">
    <location>
        <begin position="17"/>
        <end position="101"/>
    </location>
</feature>
<dbReference type="PANTHER" id="PTHR11481">
    <property type="entry name" value="IMMUNOGLOBULIN FC RECEPTOR"/>
    <property type="match status" value="1"/>
</dbReference>
<dbReference type="Pfam" id="PF13927">
    <property type="entry name" value="Ig_3"/>
    <property type="match status" value="1"/>
</dbReference>
<dbReference type="AlphaFoldDB" id="A0A3B4ERR8"/>
<evidence type="ECO:0000256" key="3">
    <source>
        <dbReference type="SAM" id="MobiDB-lite"/>
    </source>
</evidence>
<dbReference type="InterPro" id="IPR007110">
    <property type="entry name" value="Ig-like_dom"/>
</dbReference>
<dbReference type="GeneTree" id="ENSGT01110000267284"/>
<keyword evidence="1" id="KW-0732">Signal</keyword>
<reference evidence="5" key="1">
    <citation type="submission" date="2023-09" db="UniProtKB">
        <authorList>
            <consortium name="Ensembl"/>
        </authorList>
    </citation>
    <scope>IDENTIFICATION</scope>
</reference>
<dbReference type="Ensembl" id="ENSPNYT00000001097.1">
    <property type="protein sequence ID" value="ENSPNYP00000001077.1"/>
    <property type="gene ID" value="ENSPNYG00000000892.1"/>
</dbReference>
<dbReference type="InterPro" id="IPR003598">
    <property type="entry name" value="Ig_sub2"/>
</dbReference>
<feature type="region of interest" description="Disordered" evidence="3">
    <location>
        <begin position="1"/>
        <end position="25"/>
    </location>
</feature>
<dbReference type="PROSITE" id="PS50835">
    <property type="entry name" value="IG_LIKE"/>
    <property type="match status" value="1"/>
</dbReference>
<dbReference type="SMART" id="SM00409">
    <property type="entry name" value="IG"/>
    <property type="match status" value="1"/>
</dbReference>